<dbReference type="InterPro" id="IPR003591">
    <property type="entry name" value="Leu-rich_rpt_typical-subtyp"/>
</dbReference>
<dbReference type="PANTHER" id="PTHR24373">
    <property type="entry name" value="SLIT RELATED LEUCINE-RICH REPEAT NEURONAL PROTEIN"/>
    <property type="match status" value="1"/>
</dbReference>
<dbReference type="Pfam" id="PF00560">
    <property type="entry name" value="LRR_1"/>
    <property type="match status" value="1"/>
</dbReference>
<keyword evidence="10" id="KW-0175">Coiled coil</keyword>
<comment type="function">
    <text evidence="13">Required for nuclear import of FGF1.</text>
</comment>
<evidence type="ECO:0000256" key="14">
    <source>
        <dbReference type="ARBA" id="ARBA00063491"/>
    </source>
</evidence>
<dbReference type="InterPro" id="IPR050328">
    <property type="entry name" value="Dev_Immune_Receptor"/>
</dbReference>
<reference evidence="18" key="1">
    <citation type="submission" date="2022-08" db="UniProtKB">
        <authorList>
            <consortium name="EnsemblMetazoa"/>
        </authorList>
    </citation>
    <scope>IDENTIFICATION</scope>
    <source>
        <strain evidence="18">EBRO</strain>
    </source>
</reference>
<dbReference type="PANTHER" id="PTHR24373:SF275">
    <property type="entry name" value="TIR DOMAIN-CONTAINING PROTEIN"/>
    <property type="match status" value="1"/>
</dbReference>
<sequence length="283" mass="32232">MSSQIEENEEKINVRERLTDNLLDLSLMNVSKIPVNEIKALRRATILDLSNNRITQIESNFTELTQLTQLDLSKNRITAICDDFGLLTNLRRLDLYNNQITRLPLTFGRLKNLKYLDLQNNPLNPSFKKLIGTCSDTNDCLTAAKRAVDLMKNIEKQVVEGRIKEREQHHTAEQLAEEQQKKEKVTAEGNSTEDSKQDKLKRKRKQDISEISTEPVQKVAAANDAGSDRKTKSKGISTLLWILLVMLLAVGALLYSSHSDTVQTIWVNTFGGSYEIIREEYIK</sequence>
<keyword evidence="4" id="KW-0433">Leucine-rich repeat</keyword>
<evidence type="ECO:0000256" key="8">
    <source>
        <dbReference type="ARBA" id="ARBA00022824"/>
    </source>
</evidence>
<keyword evidence="9 17" id="KW-1133">Transmembrane helix</keyword>
<dbReference type="PRINTS" id="PR00019">
    <property type="entry name" value="LEURICHRPT"/>
</dbReference>
<feature type="transmembrane region" description="Helical" evidence="17">
    <location>
        <begin position="239"/>
        <end position="257"/>
    </location>
</feature>
<comment type="subcellular location">
    <subcellularLocation>
        <location evidence="3">Endoplasmic reticulum membrane</location>
    </subcellularLocation>
    <subcellularLocation>
        <location evidence="2">Microsome membrane</location>
        <topology evidence="2">Single-pass type II membrane protein</topology>
    </subcellularLocation>
    <subcellularLocation>
        <location evidence="1">Nucleus</location>
    </subcellularLocation>
</comment>
<dbReference type="STRING" id="41427.A0A182IMC4"/>
<dbReference type="FunFam" id="3.80.10.10:FF:000645">
    <property type="entry name" value="Leucine-rich repeat-containing protein 59"/>
    <property type="match status" value="1"/>
</dbReference>
<dbReference type="SMART" id="SM00365">
    <property type="entry name" value="LRR_SD22"/>
    <property type="match status" value="4"/>
</dbReference>
<keyword evidence="8" id="KW-0256">Endoplasmic reticulum</keyword>
<evidence type="ECO:0000256" key="13">
    <source>
        <dbReference type="ARBA" id="ARBA00053330"/>
    </source>
</evidence>
<evidence type="ECO:0000256" key="11">
    <source>
        <dbReference type="ARBA" id="ARBA00023136"/>
    </source>
</evidence>
<evidence type="ECO:0000256" key="2">
    <source>
        <dbReference type="ARBA" id="ARBA00004464"/>
    </source>
</evidence>
<dbReference type="SUPFAM" id="SSF52058">
    <property type="entry name" value="L domain-like"/>
    <property type="match status" value="1"/>
</dbReference>
<dbReference type="PROSITE" id="PS51450">
    <property type="entry name" value="LRR"/>
    <property type="match status" value="3"/>
</dbReference>
<dbReference type="Pfam" id="PF13855">
    <property type="entry name" value="LRR_8"/>
    <property type="match status" value="1"/>
</dbReference>
<evidence type="ECO:0000256" key="10">
    <source>
        <dbReference type="ARBA" id="ARBA00023054"/>
    </source>
</evidence>
<dbReference type="InterPro" id="IPR032675">
    <property type="entry name" value="LRR_dom_sf"/>
</dbReference>
<comment type="subunit">
    <text evidence="14">Interacts with SGO1.</text>
</comment>
<keyword evidence="5 17" id="KW-0812">Transmembrane</keyword>
<dbReference type="InterPro" id="IPR001611">
    <property type="entry name" value="Leu-rich_rpt"/>
</dbReference>
<keyword evidence="7" id="KW-0677">Repeat</keyword>
<feature type="region of interest" description="Disordered" evidence="16">
    <location>
        <begin position="166"/>
        <end position="231"/>
    </location>
</feature>
<keyword evidence="6" id="KW-0732">Signal</keyword>
<evidence type="ECO:0000256" key="4">
    <source>
        <dbReference type="ARBA" id="ARBA00022614"/>
    </source>
</evidence>
<evidence type="ECO:0000256" key="3">
    <source>
        <dbReference type="ARBA" id="ARBA00004586"/>
    </source>
</evidence>
<dbReference type="GO" id="GO:0005789">
    <property type="term" value="C:endoplasmic reticulum membrane"/>
    <property type="evidence" value="ECO:0007669"/>
    <property type="project" value="UniProtKB-SubCell"/>
</dbReference>
<evidence type="ECO:0000256" key="5">
    <source>
        <dbReference type="ARBA" id="ARBA00022692"/>
    </source>
</evidence>
<proteinExistence type="predicted"/>
<dbReference type="VEuPathDB" id="VectorBase:AATE001858"/>
<name>A0A182IMC4_ANOAO</name>
<evidence type="ECO:0000256" key="12">
    <source>
        <dbReference type="ARBA" id="ARBA00023242"/>
    </source>
</evidence>
<dbReference type="AlphaFoldDB" id="A0A182IMC4"/>
<evidence type="ECO:0000313" key="18">
    <source>
        <dbReference type="EnsemblMetazoa" id="AATE001858-PA.1"/>
    </source>
</evidence>
<protein>
    <recommendedName>
        <fullName evidence="15">Leucine-rich repeat-containing protein 59</fullName>
    </recommendedName>
</protein>
<evidence type="ECO:0000256" key="6">
    <source>
        <dbReference type="ARBA" id="ARBA00022729"/>
    </source>
</evidence>
<organism evidence="18">
    <name type="scientific">Anopheles atroparvus</name>
    <name type="common">European mosquito</name>
    <dbReference type="NCBI Taxonomy" id="41427"/>
    <lineage>
        <taxon>Eukaryota</taxon>
        <taxon>Metazoa</taxon>
        <taxon>Ecdysozoa</taxon>
        <taxon>Arthropoda</taxon>
        <taxon>Hexapoda</taxon>
        <taxon>Insecta</taxon>
        <taxon>Pterygota</taxon>
        <taxon>Neoptera</taxon>
        <taxon>Endopterygota</taxon>
        <taxon>Diptera</taxon>
        <taxon>Nematocera</taxon>
        <taxon>Culicoidea</taxon>
        <taxon>Culicidae</taxon>
        <taxon>Anophelinae</taxon>
        <taxon>Anopheles</taxon>
    </lineage>
</organism>
<keyword evidence="11 17" id="KW-0472">Membrane</keyword>
<evidence type="ECO:0000256" key="17">
    <source>
        <dbReference type="SAM" id="Phobius"/>
    </source>
</evidence>
<evidence type="ECO:0000256" key="7">
    <source>
        <dbReference type="ARBA" id="ARBA00022737"/>
    </source>
</evidence>
<keyword evidence="12" id="KW-0539">Nucleus</keyword>
<evidence type="ECO:0000256" key="9">
    <source>
        <dbReference type="ARBA" id="ARBA00022989"/>
    </source>
</evidence>
<dbReference type="GO" id="GO:0005634">
    <property type="term" value="C:nucleus"/>
    <property type="evidence" value="ECO:0007669"/>
    <property type="project" value="UniProtKB-SubCell"/>
</dbReference>
<dbReference type="EnsemblMetazoa" id="AATE001858-RA">
    <property type="protein sequence ID" value="AATE001858-PA.1"/>
    <property type="gene ID" value="AATE001858"/>
</dbReference>
<evidence type="ECO:0000256" key="1">
    <source>
        <dbReference type="ARBA" id="ARBA00004123"/>
    </source>
</evidence>
<feature type="compositionally biased region" description="Basic and acidic residues" evidence="16">
    <location>
        <begin position="166"/>
        <end position="186"/>
    </location>
</feature>
<dbReference type="SMART" id="SM00369">
    <property type="entry name" value="LRR_TYP"/>
    <property type="match status" value="4"/>
</dbReference>
<dbReference type="Gene3D" id="3.80.10.10">
    <property type="entry name" value="Ribonuclease Inhibitor"/>
    <property type="match status" value="1"/>
</dbReference>
<accession>A0A182IMC4</accession>
<evidence type="ECO:0000256" key="16">
    <source>
        <dbReference type="SAM" id="MobiDB-lite"/>
    </source>
</evidence>
<evidence type="ECO:0000256" key="15">
    <source>
        <dbReference type="ARBA" id="ARBA00071424"/>
    </source>
</evidence>